<evidence type="ECO:0000313" key="1">
    <source>
        <dbReference type="EMBL" id="GAI04270.1"/>
    </source>
</evidence>
<dbReference type="AlphaFoldDB" id="X1LPD7"/>
<proteinExistence type="predicted"/>
<dbReference type="EMBL" id="BARV01007161">
    <property type="protein sequence ID" value="GAI04270.1"/>
    <property type="molecule type" value="Genomic_DNA"/>
</dbReference>
<dbReference type="Gene3D" id="1.25.40.10">
    <property type="entry name" value="Tetratricopeptide repeat domain"/>
    <property type="match status" value="1"/>
</dbReference>
<protein>
    <submittedName>
        <fullName evidence="1">Uncharacterized protein</fullName>
    </submittedName>
</protein>
<name>X1LPD7_9ZZZZ</name>
<feature type="non-terminal residue" evidence="1">
    <location>
        <position position="1"/>
    </location>
</feature>
<dbReference type="SUPFAM" id="SSF48452">
    <property type="entry name" value="TPR-like"/>
    <property type="match status" value="1"/>
</dbReference>
<organism evidence="1">
    <name type="scientific">marine sediment metagenome</name>
    <dbReference type="NCBI Taxonomy" id="412755"/>
    <lineage>
        <taxon>unclassified sequences</taxon>
        <taxon>metagenomes</taxon>
        <taxon>ecological metagenomes</taxon>
    </lineage>
</organism>
<accession>X1LPD7</accession>
<sequence length="59" mass="6593">ALSMFNILSERGEYQRCAELLSEAVKVNPENAYLWVNLGACHFYLGEQDNAVANMTKGI</sequence>
<comment type="caution">
    <text evidence="1">The sequence shown here is derived from an EMBL/GenBank/DDBJ whole genome shotgun (WGS) entry which is preliminary data.</text>
</comment>
<reference evidence="1" key="1">
    <citation type="journal article" date="2014" name="Front. Microbiol.">
        <title>High frequency of phylogenetically diverse reductive dehalogenase-homologous genes in deep subseafloor sedimentary metagenomes.</title>
        <authorList>
            <person name="Kawai M."/>
            <person name="Futagami T."/>
            <person name="Toyoda A."/>
            <person name="Takaki Y."/>
            <person name="Nishi S."/>
            <person name="Hori S."/>
            <person name="Arai W."/>
            <person name="Tsubouchi T."/>
            <person name="Morono Y."/>
            <person name="Uchiyama I."/>
            <person name="Ito T."/>
            <person name="Fujiyama A."/>
            <person name="Inagaki F."/>
            <person name="Takami H."/>
        </authorList>
    </citation>
    <scope>NUCLEOTIDE SEQUENCE</scope>
    <source>
        <strain evidence="1">Expedition CK06-06</strain>
    </source>
</reference>
<gene>
    <name evidence="1" type="ORF">S06H3_14631</name>
</gene>
<dbReference type="InterPro" id="IPR011990">
    <property type="entry name" value="TPR-like_helical_dom_sf"/>
</dbReference>